<comment type="caution">
    <text evidence="2">The sequence shown here is derived from an EMBL/GenBank/DDBJ whole genome shotgun (WGS) entry which is preliminary data.</text>
</comment>
<protein>
    <recommendedName>
        <fullName evidence="4">DUF2891 family protein</fullName>
    </recommendedName>
</protein>
<dbReference type="AlphaFoldDB" id="A0A2N3WNJ1"/>
<reference evidence="2 3" key="1">
    <citation type="submission" date="2017-12" db="EMBL/GenBank/DDBJ databases">
        <title>Sequencing the genomes of 1000 Actinobacteria strains.</title>
        <authorList>
            <person name="Klenk H.-P."/>
        </authorList>
    </citation>
    <scope>NUCLEOTIDE SEQUENCE [LARGE SCALE GENOMIC DNA]</scope>
    <source>
        <strain evidence="2 3">DSM 45165</strain>
    </source>
</reference>
<feature type="signal peptide" evidence="1">
    <location>
        <begin position="1"/>
        <end position="30"/>
    </location>
</feature>
<dbReference type="Proteomes" id="UP000233750">
    <property type="component" value="Unassembled WGS sequence"/>
</dbReference>
<organism evidence="2 3">
    <name type="scientific">Amycolatopsis echigonensis</name>
    <dbReference type="NCBI Taxonomy" id="2576905"/>
    <lineage>
        <taxon>Bacteria</taxon>
        <taxon>Bacillati</taxon>
        <taxon>Actinomycetota</taxon>
        <taxon>Actinomycetes</taxon>
        <taxon>Pseudonocardiales</taxon>
        <taxon>Pseudonocardiaceae</taxon>
        <taxon>Amycolatopsis</taxon>
    </lineage>
</organism>
<dbReference type="InterPro" id="IPR008928">
    <property type="entry name" value="6-hairpin_glycosidase_sf"/>
</dbReference>
<sequence>MVVSSRPLRWRSLVPLVLAAALTLPGVAHADPATPSWQQFEDSRTGMLKKLAEPVLNCTRKKDDIAADSPIFHGCYDWHSAAHGHYALYATYLATHDKKYLDAAEKQIQPAGDPGVVARELKYMQDGSIGEDTADSPYGMAWLLETERAREQATGTRATRPLADEAVKQIKSWLADGNAEQNLFYDMHSNLSWTLQTLAGWAQYTGDNALLSSVRADVSKYLKTDQADQKCAKVLPGELSGELEPKSDITENGFLAPCLMRLAAVAKAGGPGTAEWVSRRLPKDVSVSLLTDPRSAHSAGLNFSRANALWEIYQTTRDSAVRDGFVKLVTAEVTRPQDWDTTSDYLNSHWIAQFGIRAIDQTFTHTEQIR</sequence>
<evidence type="ECO:0000313" key="3">
    <source>
        <dbReference type="Proteomes" id="UP000233750"/>
    </source>
</evidence>
<dbReference type="EMBL" id="PJMY01000003">
    <property type="protein sequence ID" value="PKV95439.1"/>
    <property type="molecule type" value="Genomic_DNA"/>
</dbReference>
<dbReference type="GO" id="GO:0005975">
    <property type="term" value="P:carbohydrate metabolic process"/>
    <property type="evidence" value="ECO:0007669"/>
    <property type="project" value="InterPro"/>
</dbReference>
<keyword evidence="1" id="KW-0732">Signal</keyword>
<proteinExistence type="predicted"/>
<dbReference type="InterPro" id="IPR021365">
    <property type="entry name" value="DUF2891"/>
</dbReference>
<dbReference type="SUPFAM" id="SSF48208">
    <property type="entry name" value="Six-hairpin glycosidases"/>
    <property type="match status" value="1"/>
</dbReference>
<evidence type="ECO:0008006" key="4">
    <source>
        <dbReference type="Google" id="ProtNLM"/>
    </source>
</evidence>
<evidence type="ECO:0000256" key="1">
    <source>
        <dbReference type="SAM" id="SignalP"/>
    </source>
</evidence>
<accession>A0A2N3WNJ1</accession>
<keyword evidence="3" id="KW-1185">Reference proteome</keyword>
<evidence type="ECO:0000313" key="2">
    <source>
        <dbReference type="EMBL" id="PKV95439.1"/>
    </source>
</evidence>
<gene>
    <name evidence="2" type="ORF">ATK30_6359</name>
</gene>
<feature type="chain" id="PRO_5014814146" description="DUF2891 family protein" evidence="1">
    <location>
        <begin position="31"/>
        <end position="370"/>
    </location>
</feature>
<dbReference type="Pfam" id="PF11199">
    <property type="entry name" value="DUF2891"/>
    <property type="match status" value="1"/>
</dbReference>
<name>A0A2N3WNJ1_9PSEU</name>